<evidence type="ECO:0000313" key="1">
    <source>
        <dbReference type="EMBL" id="KHN83263.1"/>
    </source>
</evidence>
<accession>A0A0B2VNZ2</accession>
<organism evidence="1 2">
    <name type="scientific">Toxocara canis</name>
    <name type="common">Canine roundworm</name>
    <dbReference type="NCBI Taxonomy" id="6265"/>
    <lineage>
        <taxon>Eukaryota</taxon>
        <taxon>Metazoa</taxon>
        <taxon>Ecdysozoa</taxon>
        <taxon>Nematoda</taxon>
        <taxon>Chromadorea</taxon>
        <taxon>Rhabditida</taxon>
        <taxon>Spirurina</taxon>
        <taxon>Ascaridomorpha</taxon>
        <taxon>Ascaridoidea</taxon>
        <taxon>Toxocaridae</taxon>
        <taxon>Toxocara</taxon>
    </lineage>
</organism>
<name>A0A0B2VNZ2_TOXCA</name>
<evidence type="ECO:0000313" key="2">
    <source>
        <dbReference type="Proteomes" id="UP000031036"/>
    </source>
</evidence>
<gene>
    <name evidence="1" type="ORF">Tcan_18432</name>
</gene>
<dbReference type="Proteomes" id="UP000031036">
    <property type="component" value="Unassembled WGS sequence"/>
</dbReference>
<comment type="caution">
    <text evidence="1">The sequence shown here is derived from an EMBL/GenBank/DDBJ whole genome shotgun (WGS) entry which is preliminary data.</text>
</comment>
<keyword evidence="2" id="KW-1185">Reference proteome</keyword>
<sequence>MMLANGARTQPTTEATGLFDFNSHTSLFTPTTSCVKEAVAIKKKWPGDLGLGVSTSDA</sequence>
<reference evidence="1 2" key="1">
    <citation type="submission" date="2014-11" db="EMBL/GenBank/DDBJ databases">
        <title>Genetic blueprint of the zoonotic pathogen Toxocara canis.</title>
        <authorList>
            <person name="Zhu X.-Q."/>
            <person name="Korhonen P.K."/>
            <person name="Cai H."/>
            <person name="Young N.D."/>
            <person name="Nejsum P."/>
            <person name="von Samson-Himmelstjerna G."/>
            <person name="Boag P.R."/>
            <person name="Tan P."/>
            <person name="Li Q."/>
            <person name="Min J."/>
            <person name="Yang Y."/>
            <person name="Wang X."/>
            <person name="Fang X."/>
            <person name="Hall R.S."/>
            <person name="Hofmann A."/>
            <person name="Sternberg P.W."/>
            <person name="Jex A.R."/>
            <person name="Gasser R.B."/>
        </authorList>
    </citation>
    <scope>NUCLEOTIDE SEQUENCE [LARGE SCALE GENOMIC DNA]</scope>
    <source>
        <strain evidence="1">PN_DK_2014</strain>
    </source>
</reference>
<dbReference type="EMBL" id="JPKZ01001206">
    <property type="protein sequence ID" value="KHN83263.1"/>
    <property type="molecule type" value="Genomic_DNA"/>
</dbReference>
<proteinExistence type="predicted"/>
<dbReference type="AlphaFoldDB" id="A0A0B2VNZ2"/>
<protein>
    <submittedName>
        <fullName evidence="1">Uncharacterized protein</fullName>
    </submittedName>
</protein>